<evidence type="ECO:0000259" key="2">
    <source>
        <dbReference type="PROSITE" id="PS50157"/>
    </source>
</evidence>
<proteinExistence type="predicted"/>
<dbReference type="GO" id="GO:0008270">
    <property type="term" value="F:zinc ion binding"/>
    <property type="evidence" value="ECO:0007669"/>
    <property type="project" value="UniProtKB-KW"/>
</dbReference>
<sequence length="114" mass="13509">MHQTNLILYLNGIKQQTFNSEFKQQIAKSNENFKSRISFFCSKCRRYFAHRNKLRIHLKTKCPNGYSIEIINIKSYPIVVYDSTQIVHNLHTIQNELIRSFSNLSLISTMTFMM</sequence>
<reference evidence="3" key="1">
    <citation type="submission" date="2021-02" db="EMBL/GenBank/DDBJ databases">
        <authorList>
            <person name="Nowell W R."/>
        </authorList>
    </citation>
    <scope>NUCLEOTIDE SEQUENCE</scope>
    <source>
        <strain evidence="3">Ploen Becks lab</strain>
    </source>
</reference>
<dbReference type="InterPro" id="IPR013087">
    <property type="entry name" value="Znf_C2H2_type"/>
</dbReference>
<accession>A0A814NSQ7</accession>
<keyword evidence="1" id="KW-0862">Zinc</keyword>
<evidence type="ECO:0000313" key="4">
    <source>
        <dbReference type="Proteomes" id="UP000663879"/>
    </source>
</evidence>
<dbReference type="EMBL" id="CAJNOC010007267">
    <property type="protein sequence ID" value="CAF1095350.1"/>
    <property type="molecule type" value="Genomic_DNA"/>
</dbReference>
<name>A0A814NSQ7_9BILA</name>
<evidence type="ECO:0000313" key="3">
    <source>
        <dbReference type="EMBL" id="CAF1095350.1"/>
    </source>
</evidence>
<dbReference type="AlphaFoldDB" id="A0A814NSQ7"/>
<dbReference type="PROSITE" id="PS50157">
    <property type="entry name" value="ZINC_FINGER_C2H2_2"/>
    <property type="match status" value="1"/>
</dbReference>
<organism evidence="3 4">
    <name type="scientific">Brachionus calyciflorus</name>
    <dbReference type="NCBI Taxonomy" id="104777"/>
    <lineage>
        <taxon>Eukaryota</taxon>
        <taxon>Metazoa</taxon>
        <taxon>Spiralia</taxon>
        <taxon>Gnathifera</taxon>
        <taxon>Rotifera</taxon>
        <taxon>Eurotatoria</taxon>
        <taxon>Monogononta</taxon>
        <taxon>Pseudotrocha</taxon>
        <taxon>Ploima</taxon>
        <taxon>Brachionidae</taxon>
        <taxon>Brachionus</taxon>
    </lineage>
</organism>
<gene>
    <name evidence="3" type="ORF">OXX778_LOCUS20878</name>
</gene>
<keyword evidence="1" id="KW-0479">Metal-binding</keyword>
<protein>
    <recommendedName>
        <fullName evidence="2">C2H2-type domain-containing protein</fullName>
    </recommendedName>
</protein>
<keyword evidence="4" id="KW-1185">Reference proteome</keyword>
<dbReference type="Proteomes" id="UP000663879">
    <property type="component" value="Unassembled WGS sequence"/>
</dbReference>
<feature type="domain" description="C2H2-type" evidence="2">
    <location>
        <begin position="39"/>
        <end position="60"/>
    </location>
</feature>
<comment type="caution">
    <text evidence="3">The sequence shown here is derived from an EMBL/GenBank/DDBJ whole genome shotgun (WGS) entry which is preliminary data.</text>
</comment>
<keyword evidence="1" id="KW-0863">Zinc-finger</keyword>
<evidence type="ECO:0000256" key="1">
    <source>
        <dbReference type="PROSITE-ProRule" id="PRU00042"/>
    </source>
</evidence>